<evidence type="ECO:0000256" key="9">
    <source>
        <dbReference type="PROSITE-ProRule" id="PRU00339"/>
    </source>
</evidence>
<accession>A0ABU5SB68</accession>
<dbReference type="InterPro" id="IPR050351">
    <property type="entry name" value="BphY/WalK/GraS-like"/>
</dbReference>
<dbReference type="InterPro" id="IPR004358">
    <property type="entry name" value="Sig_transdc_His_kin-like_C"/>
</dbReference>
<feature type="domain" description="Histidine kinase" evidence="12">
    <location>
        <begin position="368"/>
        <end position="588"/>
    </location>
</feature>
<dbReference type="InterPro" id="IPR036097">
    <property type="entry name" value="HisK_dim/P_sf"/>
</dbReference>
<dbReference type="GO" id="GO:0016301">
    <property type="term" value="F:kinase activity"/>
    <property type="evidence" value="ECO:0007669"/>
    <property type="project" value="UniProtKB-KW"/>
</dbReference>
<dbReference type="SUPFAM" id="SSF48452">
    <property type="entry name" value="TPR-like"/>
    <property type="match status" value="1"/>
</dbReference>
<dbReference type="EC" id="2.7.13.3" evidence="2"/>
<dbReference type="Pfam" id="PF02518">
    <property type="entry name" value="HATPase_c"/>
    <property type="match status" value="1"/>
</dbReference>
<sequence length="590" mass="67155">MYLTQKLQYFFLIFILSIGFQSKAQVLPLSRTDSGRILQYQSQYENYLNANNFKEASRMMNEIGFIYWNYNQYKRAISFYEKSLKLNGNIENSNGIAMIHNNLGMLYADAEEYDKALSHFTQTLAARRAQKEPFSIISSLINRSVVYNNIKKYNQSINDLQEALNLARELNDIKQMASTYAMLSETYEKAGNVDESLKYFSLYKSFHDQLQKKEVNKLASDLEAESLKKQLAESIAKTKELELEKNEIKLKESGKQLQNAKQKNINLYQDLTNAEMIVGLQKRDLIIEKANAEVAEAKNLVLEKEKSYVYIIAGIITFFVLMVATIVYLNSRKIKAQNQQLHQQNLAIAAQKEQLTISNDVKNKIFSIIAHDLRGPIASLQSFFEIIEEDYYEEIPEDLRDILSQLKNGNAQISTILDNLLNWAKTQMSELKPKIQEVNIFDLVDENIKLLQRLAEGKEITLVNEIPTDLTASSDLEMTKIVFRNLLQNAIKFTKKKGIIKVQVNPNVDTGKVEVVVIDSGVGMSEEKVNTLFNLKSNKSTYGTNNEKGTGLGLVLCNDFIRICGGKLKVTSELNIGTTITVTLNKKHDA</sequence>
<dbReference type="Pfam" id="PF00512">
    <property type="entry name" value="HisKA"/>
    <property type="match status" value="1"/>
</dbReference>
<keyword evidence="14" id="KW-1185">Reference proteome</keyword>
<keyword evidence="11" id="KW-1133">Transmembrane helix</keyword>
<dbReference type="SMART" id="SM00387">
    <property type="entry name" value="HATPase_c"/>
    <property type="match status" value="1"/>
</dbReference>
<keyword evidence="10" id="KW-0175">Coiled coil</keyword>
<name>A0ABU5SB68_9BACT</name>
<dbReference type="PROSITE" id="PS50005">
    <property type="entry name" value="TPR"/>
    <property type="match status" value="2"/>
</dbReference>
<keyword evidence="11" id="KW-0472">Membrane</keyword>
<feature type="transmembrane region" description="Helical" evidence="11">
    <location>
        <begin position="308"/>
        <end position="329"/>
    </location>
</feature>
<dbReference type="EMBL" id="JAYGIL010000042">
    <property type="protein sequence ID" value="MEA5405713.1"/>
    <property type="molecule type" value="Genomic_DNA"/>
</dbReference>
<evidence type="ECO:0000256" key="2">
    <source>
        <dbReference type="ARBA" id="ARBA00012438"/>
    </source>
</evidence>
<evidence type="ECO:0000256" key="1">
    <source>
        <dbReference type="ARBA" id="ARBA00000085"/>
    </source>
</evidence>
<dbReference type="PANTHER" id="PTHR42878">
    <property type="entry name" value="TWO-COMPONENT HISTIDINE KINASE"/>
    <property type="match status" value="1"/>
</dbReference>
<dbReference type="Pfam" id="PF13424">
    <property type="entry name" value="TPR_12"/>
    <property type="match status" value="1"/>
</dbReference>
<evidence type="ECO:0000313" key="13">
    <source>
        <dbReference type="EMBL" id="MEA5405713.1"/>
    </source>
</evidence>
<dbReference type="SMART" id="SM00388">
    <property type="entry name" value="HisKA"/>
    <property type="match status" value="1"/>
</dbReference>
<comment type="catalytic activity">
    <reaction evidence="1">
        <text>ATP + protein L-histidine = ADP + protein N-phospho-L-histidine.</text>
        <dbReference type="EC" id="2.7.13.3"/>
    </reaction>
</comment>
<dbReference type="InterPro" id="IPR036890">
    <property type="entry name" value="HATPase_C_sf"/>
</dbReference>
<evidence type="ECO:0000256" key="7">
    <source>
        <dbReference type="ARBA" id="ARBA00022840"/>
    </source>
</evidence>
<dbReference type="SUPFAM" id="SSF55874">
    <property type="entry name" value="ATPase domain of HSP90 chaperone/DNA topoisomerase II/histidine kinase"/>
    <property type="match status" value="1"/>
</dbReference>
<keyword evidence="6 13" id="KW-0418">Kinase</keyword>
<dbReference type="Proteomes" id="UP001303899">
    <property type="component" value="Unassembled WGS sequence"/>
</dbReference>
<dbReference type="Gene3D" id="1.25.40.10">
    <property type="entry name" value="Tetratricopeptide repeat domain"/>
    <property type="match status" value="1"/>
</dbReference>
<dbReference type="PRINTS" id="PR00344">
    <property type="entry name" value="BCTRLSENSOR"/>
</dbReference>
<evidence type="ECO:0000313" key="14">
    <source>
        <dbReference type="Proteomes" id="UP001303899"/>
    </source>
</evidence>
<keyword evidence="4" id="KW-0808">Transferase</keyword>
<dbReference type="PANTHER" id="PTHR42878:SF7">
    <property type="entry name" value="SENSOR HISTIDINE KINASE GLRK"/>
    <property type="match status" value="1"/>
</dbReference>
<gene>
    <name evidence="13" type="ORF">VB776_22430</name>
</gene>
<evidence type="ECO:0000256" key="4">
    <source>
        <dbReference type="ARBA" id="ARBA00022679"/>
    </source>
</evidence>
<comment type="caution">
    <text evidence="13">The sequence shown here is derived from an EMBL/GenBank/DDBJ whole genome shotgun (WGS) entry which is preliminary data.</text>
</comment>
<dbReference type="InterPro" id="IPR019734">
    <property type="entry name" value="TPR_rpt"/>
</dbReference>
<dbReference type="SUPFAM" id="SSF47384">
    <property type="entry name" value="Homodimeric domain of signal transducing histidine kinase"/>
    <property type="match status" value="1"/>
</dbReference>
<evidence type="ECO:0000256" key="8">
    <source>
        <dbReference type="ARBA" id="ARBA00023012"/>
    </source>
</evidence>
<keyword evidence="5" id="KW-0547">Nucleotide-binding</keyword>
<dbReference type="SMART" id="SM00028">
    <property type="entry name" value="TPR"/>
    <property type="match status" value="4"/>
</dbReference>
<reference evidence="13 14" key="1">
    <citation type="submission" date="2023-12" db="EMBL/GenBank/DDBJ databases">
        <title>Novel species of the genus Arcicella isolated from rivers.</title>
        <authorList>
            <person name="Lu H."/>
        </authorList>
    </citation>
    <scope>NUCLEOTIDE SEQUENCE [LARGE SCALE GENOMIC DNA]</scope>
    <source>
        <strain evidence="13 14">DC2W</strain>
    </source>
</reference>
<dbReference type="InterPro" id="IPR005467">
    <property type="entry name" value="His_kinase_dom"/>
</dbReference>
<keyword evidence="11" id="KW-0812">Transmembrane</keyword>
<evidence type="ECO:0000256" key="10">
    <source>
        <dbReference type="SAM" id="Coils"/>
    </source>
</evidence>
<keyword evidence="8" id="KW-0902">Two-component regulatory system</keyword>
<feature type="repeat" description="TPR" evidence="9">
    <location>
        <begin position="97"/>
        <end position="130"/>
    </location>
</feature>
<dbReference type="Gene3D" id="3.30.565.10">
    <property type="entry name" value="Histidine kinase-like ATPase, C-terminal domain"/>
    <property type="match status" value="1"/>
</dbReference>
<keyword evidence="7" id="KW-0067">ATP-binding</keyword>
<proteinExistence type="predicted"/>
<dbReference type="RefSeq" id="WP_323699115.1">
    <property type="nucleotide sequence ID" value="NZ_JAYGIL010000042.1"/>
</dbReference>
<dbReference type="PROSITE" id="PS50109">
    <property type="entry name" value="HIS_KIN"/>
    <property type="match status" value="1"/>
</dbReference>
<dbReference type="Gene3D" id="1.10.287.130">
    <property type="match status" value="1"/>
</dbReference>
<evidence type="ECO:0000256" key="5">
    <source>
        <dbReference type="ARBA" id="ARBA00022741"/>
    </source>
</evidence>
<evidence type="ECO:0000256" key="6">
    <source>
        <dbReference type="ARBA" id="ARBA00022777"/>
    </source>
</evidence>
<evidence type="ECO:0000256" key="11">
    <source>
        <dbReference type="SAM" id="Phobius"/>
    </source>
</evidence>
<evidence type="ECO:0000259" key="12">
    <source>
        <dbReference type="PROSITE" id="PS50109"/>
    </source>
</evidence>
<keyword evidence="3" id="KW-0597">Phosphoprotein</keyword>
<dbReference type="InterPro" id="IPR003661">
    <property type="entry name" value="HisK_dim/P_dom"/>
</dbReference>
<dbReference type="CDD" id="cd00082">
    <property type="entry name" value="HisKA"/>
    <property type="match status" value="1"/>
</dbReference>
<organism evidence="13 14">
    <name type="scientific">Arcicella gelida</name>
    <dbReference type="NCBI Taxonomy" id="2984195"/>
    <lineage>
        <taxon>Bacteria</taxon>
        <taxon>Pseudomonadati</taxon>
        <taxon>Bacteroidota</taxon>
        <taxon>Cytophagia</taxon>
        <taxon>Cytophagales</taxon>
        <taxon>Flectobacillaceae</taxon>
        <taxon>Arcicella</taxon>
    </lineage>
</organism>
<evidence type="ECO:0000256" key="3">
    <source>
        <dbReference type="ARBA" id="ARBA00022553"/>
    </source>
</evidence>
<protein>
    <recommendedName>
        <fullName evidence="2">histidine kinase</fullName>
        <ecNumber evidence="2">2.7.13.3</ecNumber>
    </recommendedName>
</protein>
<keyword evidence="9" id="KW-0802">TPR repeat</keyword>
<feature type="repeat" description="TPR" evidence="9">
    <location>
        <begin position="57"/>
        <end position="90"/>
    </location>
</feature>
<dbReference type="InterPro" id="IPR011990">
    <property type="entry name" value="TPR-like_helical_dom_sf"/>
</dbReference>
<feature type="coiled-coil region" evidence="10">
    <location>
        <begin position="224"/>
        <end position="263"/>
    </location>
</feature>
<dbReference type="InterPro" id="IPR003594">
    <property type="entry name" value="HATPase_dom"/>
</dbReference>